<dbReference type="RefSeq" id="WP_116616962.1">
    <property type="nucleotide sequence ID" value="NZ_QENY01000016.1"/>
</dbReference>
<sequence length="255" mass="28307">MSLITLENLAIGYKNKVVKSGLTAEIRSGQLTALIGTNGVGKSTLLRTIAALQPCKAGHVTFKADGRRAISLDTLTPGELARMVSVVLTERPDARLLTVRQVVAMGRLPYTGFFGRLTTADEMVVDKTLQVTELTHFANRQFDALSDGERQKVMIAKALAQQTPIIILDEPTAYLDYPSKVQTMVMLRRLANQLDKIVLLSTHDLELAFKHADRLLSLRHNLAEYPKEQMSDYIRDLNGECHCMSINDQSILEAK</sequence>
<dbReference type="GO" id="GO:0006826">
    <property type="term" value="P:iron ion transport"/>
    <property type="evidence" value="ECO:0007669"/>
    <property type="project" value="UniProtKB-KW"/>
</dbReference>
<dbReference type="InterPro" id="IPR003439">
    <property type="entry name" value="ABC_transporter-like_ATP-bd"/>
</dbReference>
<comment type="caution">
    <text evidence="11">The sequence shown here is derived from an EMBL/GenBank/DDBJ whole genome shotgun (WGS) entry which is preliminary data.</text>
</comment>
<evidence type="ECO:0000256" key="5">
    <source>
        <dbReference type="ARBA" id="ARBA00022741"/>
    </source>
</evidence>
<dbReference type="PANTHER" id="PTHR42771:SF2">
    <property type="entry name" value="IRON(3+)-HYDROXAMATE IMPORT ATP-BINDING PROTEIN FHUC"/>
    <property type="match status" value="1"/>
</dbReference>
<keyword evidence="4" id="KW-0410">Iron transport</keyword>
<dbReference type="Pfam" id="PF00005">
    <property type="entry name" value="ABC_tran"/>
    <property type="match status" value="1"/>
</dbReference>
<dbReference type="InterPro" id="IPR051535">
    <property type="entry name" value="Siderophore_ABC-ATPase"/>
</dbReference>
<keyword evidence="8" id="KW-0406">Ion transport</keyword>
<dbReference type="InterPro" id="IPR027417">
    <property type="entry name" value="P-loop_NTPase"/>
</dbReference>
<proteinExistence type="predicted"/>
<accession>A0A2U0U369</accession>
<gene>
    <name evidence="11" type="ORF">C7379_11640</name>
</gene>
<evidence type="ECO:0000313" key="12">
    <source>
        <dbReference type="Proteomes" id="UP000245870"/>
    </source>
</evidence>
<keyword evidence="2" id="KW-0813">Transport</keyword>
<evidence type="ECO:0000256" key="9">
    <source>
        <dbReference type="ARBA" id="ARBA00023136"/>
    </source>
</evidence>
<protein>
    <submittedName>
        <fullName evidence="11">Iron complex transport system ATP-binding protein</fullName>
    </submittedName>
</protein>
<evidence type="ECO:0000256" key="4">
    <source>
        <dbReference type="ARBA" id="ARBA00022496"/>
    </source>
</evidence>
<feature type="domain" description="ABC transporter" evidence="10">
    <location>
        <begin position="4"/>
        <end position="245"/>
    </location>
</feature>
<dbReference type="SMART" id="SM00382">
    <property type="entry name" value="AAA"/>
    <property type="match status" value="1"/>
</dbReference>
<dbReference type="EMBL" id="QENY01000016">
    <property type="protein sequence ID" value="PVX51134.1"/>
    <property type="molecule type" value="Genomic_DNA"/>
</dbReference>
<keyword evidence="12" id="KW-1185">Reference proteome</keyword>
<dbReference type="Proteomes" id="UP000245870">
    <property type="component" value="Unassembled WGS sequence"/>
</dbReference>
<dbReference type="PANTHER" id="PTHR42771">
    <property type="entry name" value="IRON(3+)-HYDROXAMATE IMPORT ATP-BINDING PROTEIN FHUC"/>
    <property type="match status" value="1"/>
</dbReference>
<keyword evidence="9" id="KW-0472">Membrane</keyword>
<keyword evidence="3" id="KW-1003">Cell membrane</keyword>
<reference evidence="11 12" key="1">
    <citation type="submission" date="2018-05" db="EMBL/GenBank/DDBJ databases">
        <title>Genomic Encyclopedia of Type Strains, Phase IV (KMG-IV): sequencing the most valuable type-strain genomes for metagenomic binning, comparative biology and taxonomic classification.</title>
        <authorList>
            <person name="Goeker M."/>
        </authorList>
    </citation>
    <scope>NUCLEOTIDE SEQUENCE [LARGE SCALE GENOMIC DNA]</scope>
    <source>
        <strain evidence="11 12">DSM 100333</strain>
    </source>
</reference>
<keyword evidence="5" id="KW-0547">Nucleotide-binding</keyword>
<dbReference type="GO" id="GO:0016887">
    <property type="term" value="F:ATP hydrolysis activity"/>
    <property type="evidence" value="ECO:0007669"/>
    <property type="project" value="InterPro"/>
</dbReference>
<evidence type="ECO:0000256" key="1">
    <source>
        <dbReference type="ARBA" id="ARBA00004202"/>
    </source>
</evidence>
<dbReference type="GO" id="GO:0005524">
    <property type="term" value="F:ATP binding"/>
    <property type="evidence" value="ECO:0007669"/>
    <property type="project" value="UniProtKB-KW"/>
</dbReference>
<evidence type="ECO:0000256" key="8">
    <source>
        <dbReference type="ARBA" id="ARBA00023065"/>
    </source>
</evidence>
<keyword evidence="6 11" id="KW-0067">ATP-binding</keyword>
<organism evidence="11 12">
    <name type="scientific">Hallella colorans</name>
    <dbReference type="NCBI Taxonomy" id="1703337"/>
    <lineage>
        <taxon>Bacteria</taxon>
        <taxon>Pseudomonadati</taxon>
        <taxon>Bacteroidota</taxon>
        <taxon>Bacteroidia</taxon>
        <taxon>Bacteroidales</taxon>
        <taxon>Prevotellaceae</taxon>
        <taxon>Hallella</taxon>
    </lineage>
</organism>
<evidence type="ECO:0000256" key="3">
    <source>
        <dbReference type="ARBA" id="ARBA00022475"/>
    </source>
</evidence>
<dbReference type="GO" id="GO:0005886">
    <property type="term" value="C:plasma membrane"/>
    <property type="evidence" value="ECO:0007669"/>
    <property type="project" value="UniProtKB-SubCell"/>
</dbReference>
<comment type="subcellular location">
    <subcellularLocation>
        <location evidence="1">Cell membrane</location>
        <topology evidence="1">Peripheral membrane protein</topology>
    </subcellularLocation>
</comment>
<dbReference type="OrthoDB" id="9787851at2"/>
<dbReference type="PROSITE" id="PS50893">
    <property type="entry name" value="ABC_TRANSPORTER_2"/>
    <property type="match status" value="1"/>
</dbReference>
<dbReference type="InterPro" id="IPR003593">
    <property type="entry name" value="AAA+_ATPase"/>
</dbReference>
<evidence type="ECO:0000256" key="2">
    <source>
        <dbReference type="ARBA" id="ARBA00022448"/>
    </source>
</evidence>
<evidence type="ECO:0000256" key="6">
    <source>
        <dbReference type="ARBA" id="ARBA00022840"/>
    </source>
</evidence>
<keyword evidence="7" id="KW-0408">Iron</keyword>
<evidence type="ECO:0000313" key="11">
    <source>
        <dbReference type="EMBL" id="PVX51134.1"/>
    </source>
</evidence>
<evidence type="ECO:0000256" key="7">
    <source>
        <dbReference type="ARBA" id="ARBA00023004"/>
    </source>
</evidence>
<evidence type="ECO:0000259" key="10">
    <source>
        <dbReference type="PROSITE" id="PS50893"/>
    </source>
</evidence>
<dbReference type="SUPFAM" id="SSF52540">
    <property type="entry name" value="P-loop containing nucleoside triphosphate hydrolases"/>
    <property type="match status" value="1"/>
</dbReference>
<dbReference type="Gene3D" id="3.40.50.300">
    <property type="entry name" value="P-loop containing nucleotide triphosphate hydrolases"/>
    <property type="match status" value="1"/>
</dbReference>
<dbReference type="AlphaFoldDB" id="A0A2U0U369"/>
<dbReference type="CDD" id="cd03214">
    <property type="entry name" value="ABC_Iron-Siderophores_B12_Hemin"/>
    <property type="match status" value="1"/>
</dbReference>
<name>A0A2U0U369_9BACT</name>